<reference evidence="2 3" key="1">
    <citation type="journal article" date="2019" name="Int. J. Syst. Evol. Microbiol.">
        <title>The Global Catalogue of Microorganisms (GCM) 10K type strain sequencing project: providing services to taxonomists for standard genome sequencing and annotation.</title>
        <authorList>
            <consortium name="The Broad Institute Genomics Platform"/>
            <consortium name="The Broad Institute Genome Sequencing Center for Infectious Disease"/>
            <person name="Wu L."/>
            <person name="Ma J."/>
        </authorList>
    </citation>
    <scope>NUCLEOTIDE SEQUENCE [LARGE SCALE GENOMIC DNA]</scope>
    <source>
        <strain evidence="2 3">XZGYJ-43</strain>
    </source>
</reference>
<gene>
    <name evidence="2" type="ORF">ACFQJ9_19585</name>
</gene>
<feature type="compositionally biased region" description="Basic and acidic residues" evidence="1">
    <location>
        <begin position="47"/>
        <end position="59"/>
    </location>
</feature>
<dbReference type="RefSeq" id="WP_328518018.1">
    <property type="nucleotide sequence ID" value="NZ_CP122312.1"/>
</dbReference>
<evidence type="ECO:0000313" key="2">
    <source>
        <dbReference type="EMBL" id="MFC7201582.1"/>
    </source>
</evidence>
<evidence type="ECO:0000256" key="1">
    <source>
        <dbReference type="SAM" id="MobiDB-lite"/>
    </source>
</evidence>
<keyword evidence="3" id="KW-1185">Reference proteome</keyword>
<accession>A0ABD5Z9I4</accession>
<feature type="region of interest" description="Disordered" evidence="1">
    <location>
        <begin position="47"/>
        <end position="85"/>
    </location>
</feature>
<dbReference type="EMBL" id="JBHTAR010000011">
    <property type="protein sequence ID" value="MFC7201582.1"/>
    <property type="molecule type" value="Genomic_DNA"/>
</dbReference>
<sequence length="85" mass="9716">MEFDVREATHDDYDAVVAFTEDTWPDREGGDYIPRIYHDWIEGDERETFVAEPRAEPRSADSASGDEPRPGRKSGRNRTSSSRPT</sequence>
<evidence type="ECO:0000313" key="3">
    <source>
        <dbReference type="Proteomes" id="UP001596447"/>
    </source>
</evidence>
<comment type="caution">
    <text evidence="2">The sequence shown here is derived from an EMBL/GenBank/DDBJ whole genome shotgun (WGS) entry which is preliminary data.</text>
</comment>
<name>A0ABD5Z9I4_9EURY</name>
<organism evidence="2 3">
    <name type="scientific">Halospeciosus flavus</name>
    <dbReference type="NCBI Taxonomy" id="3032283"/>
    <lineage>
        <taxon>Archaea</taxon>
        <taxon>Methanobacteriati</taxon>
        <taxon>Methanobacteriota</taxon>
        <taxon>Stenosarchaea group</taxon>
        <taxon>Halobacteria</taxon>
        <taxon>Halobacteriales</taxon>
        <taxon>Halobacteriaceae</taxon>
        <taxon>Halospeciosus</taxon>
    </lineage>
</organism>
<proteinExistence type="predicted"/>
<protein>
    <submittedName>
        <fullName evidence="2">Uncharacterized protein</fullName>
    </submittedName>
</protein>
<dbReference type="AlphaFoldDB" id="A0ABD5Z9I4"/>
<dbReference type="Proteomes" id="UP001596447">
    <property type="component" value="Unassembled WGS sequence"/>
</dbReference>